<keyword evidence="3" id="KW-0862">Zinc</keyword>
<dbReference type="PANTHER" id="PTHR23327:SF51">
    <property type="entry name" value="TRANSCRIPTIONAL REGULATOR OF YEAST FORM ADHERENCE 3"/>
    <property type="match status" value="1"/>
</dbReference>
<keyword evidence="9" id="KW-1185">Reference proteome</keyword>
<evidence type="ECO:0000256" key="4">
    <source>
        <dbReference type="PROSITE-ProRule" id="PRU00175"/>
    </source>
</evidence>
<dbReference type="OMA" id="RECIIRS"/>
<organism evidence="8 9">
    <name type="scientific">Paramecium octaurelia</name>
    <dbReference type="NCBI Taxonomy" id="43137"/>
    <lineage>
        <taxon>Eukaryota</taxon>
        <taxon>Sar</taxon>
        <taxon>Alveolata</taxon>
        <taxon>Ciliophora</taxon>
        <taxon>Intramacronucleata</taxon>
        <taxon>Oligohymenophorea</taxon>
        <taxon>Peniculida</taxon>
        <taxon>Parameciidae</taxon>
        <taxon>Paramecium</taxon>
    </lineage>
</organism>
<keyword evidence="6" id="KW-1133">Transmembrane helix</keyword>
<comment type="caution">
    <text evidence="8">The sequence shown here is derived from an EMBL/GenBank/DDBJ whole genome shotgun (WGS) entry which is preliminary data.</text>
</comment>
<accession>A0A8S1UJH1</accession>
<dbReference type="OrthoDB" id="305792at2759"/>
<dbReference type="EMBL" id="CAJJDP010000046">
    <property type="protein sequence ID" value="CAD8165311.1"/>
    <property type="molecule type" value="Genomic_DNA"/>
</dbReference>
<name>A0A8S1UJH1_PAROT</name>
<feature type="domain" description="RING-type" evidence="7">
    <location>
        <begin position="50"/>
        <end position="87"/>
    </location>
</feature>
<evidence type="ECO:0000313" key="9">
    <source>
        <dbReference type="Proteomes" id="UP000683925"/>
    </source>
</evidence>
<keyword evidence="6" id="KW-0812">Transmembrane</keyword>
<feature type="compositionally biased region" description="Polar residues" evidence="5">
    <location>
        <begin position="20"/>
        <end position="31"/>
    </location>
</feature>
<dbReference type="GO" id="GO:0008270">
    <property type="term" value="F:zinc ion binding"/>
    <property type="evidence" value="ECO:0007669"/>
    <property type="project" value="UniProtKB-KW"/>
</dbReference>
<dbReference type="SMART" id="SM00184">
    <property type="entry name" value="RING"/>
    <property type="match status" value="1"/>
</dbReference>
<reference evidence="8" key="1">
    <citation type="submission" date="2021-01" db="EMBL/GenBank/DDBJ databases">
        <authorList>
            <consortium name="Genoscope - CEA"/>
            <person name="William W."/>
        </authorList>
    </citation>
    <scope>NUCLEOTIDE SEQUENCE</scope>
</reference>
<dbReference type="PROSITE" id="PS00518">
    <property type="entry name" value="ZF_RING_1"/>
    <property type="match status" value="1"/>
</dbReference>
<gene>
    <name evidence="8" type="ORF">POCTA_138.1.T0460222</name>
</gene>
<evidence type="ECO:0000256" key="2">
    <source>
        <dbReference type="ARBA" id="ARBA00022771"/>
    </source>
</evidence>
<dbReference type="InterPro" id="IPR001841">
    <property type="entry name" value="Znf_RING"/>
</dbReference>
<feature type="transmembrane region" description="Helical" evidence="6">
    <location>
        <begin position="384"/>
        <end position="400"/>
    </location>
</feature>
<dbReference type="PROSITE" id="PS50089">
    <property type="entry name" value="ZF_RING_2"/>
    <property type="match status" value="1"/>
</dbReference>
<evidence type="ECO:0000256" key="3">
    <source>
        <dbReference type="ARBA" id="ARBA00022833"/>
    </source>
</evidence>
<evidence type="ECO:0000313" key="8">
    <source>
        <dbReference type="EMBL" id="CAD8165311.1"/>
    </source>
</evidence>
<evidence type="ECO:0000256" key="1">
    <source>
        <dbReference type="ARBA" id="ARBA00022723"/>
    </source>
</evidence>
<protein>
    <recommendedName>
        <fullName evidence="7">RING-type domain-containing protein</fullName>
    </recommendedName>
</protein>
<keyword evidence="1" id="KW-0479">Metal-binding</keyword>
<keyword evidence="2 4" id="KW-0863">Zinc-finger</keyword>
<evidence type="ECO:0000256" key="5">
    <source>
        <dbReference type="SAM" id="MobiDB-lite"/>
    </source>
</evidence>
<dbReference type="PANTHER" id="PTHR23327">
    <property type="entry name" value="RING FINGER PROTEIN 127"/>
    <property type="match status" value="1"/>
</dbReference>
<feature type="region of interest" description="Disordered" evidence="5">
    <location>
        <begin position="1"/>
        <end position="31"/>
    </location>
</feature>
<dbReference type="Pfam" id="PF13923">
    <property type="entry name" value="zf-C3HC4_2"/>
    <property type="match status" value="1"/>
</dbReference>
<keyword evidence="6" id="KW-0472">Membrane</keyword>
<dbReference type="AlphaFoldDB" id="A0A8S1UJH1"/>
<evidence type="ECO:0000259" key="7">
    <source>
        <dbReference type="PROSITE" id="PS50089"/>
    </source>
</evidence>
<dbReference type="Proteomes" id="UP000683925">
    <property type="component" value="Unassembled WGS sequence"/>
</dbReference>
<proteinExistence type="predicted"/>
<dbReference type="InterPro" id="IPR017907">
    <property type="entry name" value="Znf_RING_CS"/>
</dbReference>
<evidence type="ECO:0000256" key="6">
    <source>
        <dbReference type="SAM" id="Phobius"/>
    </source>
</evidence>
<sequence>MQQSEPLKSDENNDQELIDLQNSQQTGEESQNKLKSNLMKLQKIYQECKCPSCQLLFEEPITIVCGHTFCRECIIRSVNLKPQCPECLYPITNIIKNIQENFLVKSVVKEINELFIAQQQKKVKPRLFDQIIAKQIQENIIKQYLIFETKSLIIPYTIQSVQIHVNQFKDLNEDQIYKILKRDSLILLTNPNKSQSIQETATLVIVIKAEIHSKLIDLNVHVQQQMRVLQIKQETFQIEKEIPLNVAKVQEIKEEPIIFNLQTDQQIKYLIDTISQQLAYHLPENIDSYTAKYLKDFFHKLQLFEILRSNILRNEKALKHISYVIPSILHLTDQERTRIFNANNSIERLIQITKILERFQYITNPLMVFKIPGDKERINYQTEFLIILVLLILAFYYRIIGF</sequence>